<organism evidence="3 4">
    <name type="scientific">Acacia crassicarpa</name>
    <name type="common">northern wattle</name>
    <dbReference type="NCBI Taxonomy" id="499986"/>
    <lineage>
        <taxon>Eukaryota</taxon>
        <taxon>Viridiplantae</taxon>
        <taxon>Streptophyta</taxon>
        <taxon>Embryophyta</taxon>
        <taxon>Tracheophyta</taxon>
        <taxon>Spermatophyta</taxon>
        <taxon>Magnoliopsida</taxon>
        <taxon>eudicotyledons</taxon>
        <taxon>Gunneridae</taxon>
        <taxon>Pentapetalae</taxon>
        <taxon>rosids</taxon>
        <taxon>fabids</taxon>
        <taxon>Fabales</taxon>
        <taxon>Fabaceae</taxon>
        <taxon>Caesalpinioideae</taxon>
        <taxon>mimosoid clade</taxon>
        <taxon>Acacieae</taxon>
        <taxon>Acacia</taxon>
    </lineage>
</organism>
<keyword evidence="2" id="KW-0040">ANK repeat</keyword>
<dbReference type="Pfam" id="PF12796">
    <property type="entry name" value="Ank_2"/>
    <property type="match status" value="2"/>
</dbReference>
<dbReference type="InterPro" id="IPR036770">
    <property type="entry name" value="Ankyrin_rpt-contain_sf"/>
</dbReference>
<dbReference type="PROSITE" id="PS50088">
    <property type="entry name" value="ANK_REPEAT"/>
    <property type="match status" value="2"/>
</dbReference>
<dbReference type="SUPFAM" id="SSF48403">
    <property type="entry name" value="Ankyrin repeat"/>
    <property type="match status" value="1"/>
</dbReference>
<evidence type="ECO:0008006" key="5">
    <source>
        <dbReference type="Google" id="ProtNLM"/>
    </source>
</evidence>
<dbReference type="Gene3D" id="1.25.40.20">
    <property type="entry name" value="Ankyrin repeat-containing domain"/>
    <property type="match status" value="1"/>
</dbReference>
<proteinExistence type="predicted"/>
<protein>
    <recommendedName>
        <fullName evidence="5">Ankyrin repeat-containing protein BDA1-like</fullName>
    </recommendedName>
</protein>
<sequence length="198" mass="21604">MDPRLVKSAQLGDTDALNELLEGDPLILNRVALSQIAETPLHIATLARKANYVRKLLRLKPCFAEELNKDGFTALHIVAATGHREIVRELLSLKLGTNLCLLKGQFGLNPLHHVAIRGRVGVIQELASFCPDAAKQVTTAQGETALHLAVKNHQLEAVRVLVKLCGEDVEIMSLKDKDGRTALEIAIATKQLQVSRSS</sequence>
<dbReference type="EMBL" id="JAWXYG010000010">
    <property type="protein sequence ID" value="KAK4260379.1"/>
    <property type="molecule type" value="Genomic_DNA"/>
</dbReference>
<dbReference type="PANTHER" id="PTHR24128">
    <property type="entry name" value="HOMEOBOX PROTEIN WARIAI"/>
    <property type="match status" value="1"/>
</dbReference>
<comment type="subcellular location">
    <subcellularLocation>
        <location evidence="1">Cell membrane</location>
        <topology evidence="1">Peripheral membrane protein</topology>
        <orientation evidence="1">Cytoplasmic side</orientation>
    </subcellularLocation>
</comment>
<accession>A0AAE1MCR9</accession>
<dbReference type="GO" id="GO:0005886">
    <property type="term" value="C:plasma membrane"/>
    <property type="evidence" value="ECO:0007669"/>
    <property type="project" value="UniProtKB-SubCell"/>
</dbReference>
<dbReference type="PANTHER" id="PTHR24128:SF61">
    <property type="entry name" value="ANKYRIN REPEAT-CONTAINING PROTEIN BDA1-LIKE"/>
    <property type="match status" value="1"/>
</dbReference>
<feature type="repeat" description="ANK" evidence="2">
    <location>
        <begin position="70"/>
        <end position="92"/>
    </location>
</feature>
<feature type="repeat" description="ANK" evidence="2">
    <location>
        <begin position="141"/>
        <end position="163"/>
    </location>
</feature>
<dbReference type="Proteomes" id="UP001293593">
    <property type="component" value="Unassembled WGS sequence"/>
</dbReference>
<evidence type="ECO:0000313" key="4">
    <source>
        <dbReference type="Proteomes" id="UP001293593"/>
    </source>
</evidence>
<keyword evidence="4" id="KW-1185">Reference proteome</keyword>
<evidence type="ECO:0000256" key="1">
    <source>
        <dbReference type="ARBA" id="ARBA00004413"/>
    </source>
</evidence>
<dbReference type="PROSITE" id="PS50297">
    <property type="entry name" value="ANK_REP_REGION"/>
    <property type="match status" value="2"/>
</dbReference>
<evidence type="ECO:0000313" key="3">
    <source>
        <dbReference type="EMBL" id="KAK4260379.1"/>
    </source>
</evidence>
<dbReference type="SMART" id="SM00248">
    <property type="entry name" value="ANK"/>
    <property type="match status" value="4"/>
</dbReference>
<dbReference type="InterPro" id="IPR002110">
    <property type="entry name" value="Ankyrin_rpt"/>
</dbReference>
<name>A0AAE1MCR9_9FABA</name>
<gene>
    <name evidence="3" type="ORF">QN277_003503</name>
</gene>
<reference evidence="3" key="1">
    <citation type="submission" date="2023-10" db="EMBL/GenBank/DDBJ databases">
        <title>Chromosome-level genome of the transformable northern wattle, Acacia crassicarpa.</title>
        <authorList>
            <person name="Massaro I."/>
            <person name="Sinha N.R."/>
            <person name="Poethig S."/>
            <person name="Leichty A.R."/>
        </authorList>
    </citation>
    <scope>NUCLEOTIDE SEQUENCE</scope>
    <source>
        <strain evidence="3">Acra3RX</strain>
        <tissue evidence="3">Leaf</tissue>
    </source>
</reference>
<evidence type="ECO:0000256" key="2">
    <source>
        <dbReference type="PROSITE-ProRule" id="PRU00023"/>
    </source>
</evidence>
<dbReference type="AlphaFoldDB" id="A0AAE1MCR9"/>
<comment type="caution">
    <text evidence="3">The sequence shown here is derived from an EMBL/GenBank/DDBJ whole genome shotgun (WGS) entry which is preliminary data.</text>
</comment>